<keyword evidence="1" id="KW-0812">Transmembrane</keyword>
<evidence type="ECO:0000256" key="1">
    <source>
        <dbReference type="SAM" id="Phobius"/>
    </source>
</evidence>
<dbReference type="InParanoid" id="A0A074YQH6"/>
<dbReference type="Proteomes" id="UP000030641">
    <property type="component" value="Unassembled WGS sequence"/>
</dbReference>
<name>A0A074YQH6_AURSE</name>
<dbReference type="AlphaFoldDB" id="A0A074YQH6"/>
<protein>
    <submittedName>
        <fullName evidence="2">Uncharacterized protein</fullName>
    </submittedName>
</protein>
<accession>A0A074YQH6</accession>
<evidence type="ECO:0000313" key="2">
    <source>
        <dbReference type="EMBL" id="KEQ98429.1"/>
    </source>
</evidence>
<proteinExistence type="predicted"/>
<dbReference type="HOGENOM" id="CLU_2157879_0_0_1"/>
<feature type="transmembrane region" description="Helical" evidence="1">
    <location>
        <begin position="65"/>
        <end position="81"/>
    </location>
</feature>
<dbReference type="EMBL" id="KL584752">
    <property type="protein sequence ID" value="KEQ98429.1"/>
    <property type="molecule type" value="Genomic_DNA"/>
</dbReference>
<keyword evidence="1" id="KW-1133">Transmembrane helix</keyword>
<organism evidence="2 3">
    <name type="scientific">Aureobasidium subglaciale (strain EXF-2481)</name>
    <name type="common">Aureobasidium pullulans var. subglaciale</name>
    <dbReference type="NCBI Taxonomy" id="1043005"/>
    <lineage>
        <taxon>Eukaryota</taxon>
        <taxon>Fungi</taxon>
        <taxon>Dikarya</taxon>
        <taxon>Ascomycota</taxon>
        <taxon>Pezizomycotina</taxon>
        <taxon>Dothideomycetes</taxon>
        <taxon>Dothideomycetidae</taxon>
        <taxon>Dothideales</taxon>
        <taxon>Saccotheciaceae</taxon>
        <taxon>Aureobasidium</taxon>
    </lineage>
</organism>
<dbReference type="GeneID" id="25368502"/>
<evidence type="ECO:0000313" key="3">
    <source>
        <dbReference type="Proteomes" id="UP000030641"/>
    </source>
</evidence>
<keyword evidence="1" id="KW-0472">Membrane</keyword>
<reference evidence="2 3" key="1">
    <citation type="journal article" date="2014" name="BMC Genomics">
        <title>Genome sequencing of four Aureobasidium pullulans varieties: biotechnological potential, stress tolerance, and description of new species.</title>
        <authorList>
            <person name="Gostin Ar C."/>
            <person name="Ohm R.A."/>
            <person name="Kogej T."/>
            <person name="Sonjak S."/>
            <person name="Turk M."/>
            <person name="Zajc J."/>
            <person name="Zalar P."/>
            <person name="Grube M."/>
            <person name="Sun H."/>
            <person name="Han J."/>
            <person name="Sharma A."/>
            <person name="Chiniquy J."/>
            <person name="Ngan C.Y."/>
            <person name="Lipzen A."/>
            <person name="Barry K."/>
            <person name="Grigoriev I.V."/>
            <person name="Gunde-Cimerman N."/>
        </authorList>
    </citation>
    <scope>NUCLEOTIDE SEQUENCE [LARGE SCALE GENOMIC DNA]</scope>
    <source>
        <strain evidence="2 3">EXF-2481</strain>
    </source>
</reference>
<keyword evidence="3" id="KW-1185">Reference proteome</keyword>
<sequence length="111" mass="12560">MFRPEKQSLQTRGREACCIQDIQIAWLDARFVKLPRPPASRPLSKPKHVASAISVNDSRLRNSGLHAYIALIYLLLALLSCQPQSINHIFHSSVRPETMAVDHRFCGKLAR</sequence>
<gene>
    <name evidence="2" type="ORF">AUEXF2481DRAFT_484821</name>
</gene>
<dbReference type="RefSeq" id="XP_013347072.1">
    <property type="nucleotide sequence ID" value="XM_013491618.1"/>
</dbReference>